<dbReference type="GO" id="GO:0032040">
    <property type="term" value="C:small-subunit processome"/>
    <property type="evidence" value="ECO:0007669"/>
    <property type="project" value="InterPro"/>
</dbReference>
<dbReference type="Bgee" id="ENSLACG00000014376">
    <property type="expression patterns" value="Expressed in chordate pharynx and 6 other cell types or tissues"/>
</dbReference>
<dbReference type="OrthoDB" id="277439at2759"/>
<feature type="compositionally biased region" description="Acidic residues" evidence="5">
    <location>
        <begin position="531"/>
        <end position="540"/>
    </location>
</feature>
<dbReference type="AlphaFoldDB" id="H3B346"/>
<dbReference type="EMBL" id="AFYH01037359">
    <property type="status" value="NOT_ANNOTATED_CDS"/>
    <property type="molecule type" value="Genomic_DNA"/>
</dbReference>
<proteinExistence type="inferred from homology"/>
<name>H3B346_LATCH</name>
<dbReference type="PANTHER" id="PTHR14150:SF12">
    <property type="entry name" value="U3 SMALL NUCLEOLAR RNA-ASSOCIATED PROTEIN 14 HOMOLOG A"/>
    <property type="match status" value="1"/>
</dbReference>
<dbReference type="GO" id="GO:0006364">
    <property type="term" value="P:rRNA processing"/>
    <property type="evidence" value="ECO:0007669"/>
    <property type="project" value="InterPro"/>
</dbReference>
<evidence type="ECO:0000256" key="4">
    <source>
        <dbReference type="ARBA" id="ARBA00023242"/>
    </source>
</evidence>
<evidence type="ECO:0000256" key="2">
    <source>
        <dbReference type="ARBA" id="ARBA00007774"/>
    </source>
</evidence>
<comment type="similarity">
    <text evidence="2">Belongs to the UTP14 family.</text>
</comment>
<dbReference type="GeneID" id="102363293"/>
<evidence type="ECO:0000256" key="5">
    <source>
        <dbReference type="SAM" id="MobiDB-lite"/>
    </source>
</evidence>
<evidence type="ECO:0000313" key="6">
    <source>
        <dbReference type="Ensembl" id="ENSLACP00000016317.1"/>
    </source>
</evidence>
<dbReference type="Proteomes" id="UP000008672">
    <property type="component" value="Unassembled WGS sequence"/>
</dbReference>
<dbReference type="Pfam" id="PF04615">
    <property type="entry name" value="Utp14"/>
    <property type="match status" value="1"/>
</dbReference>
<keyword evidence="3" id="KW-0597">Phosphoprotein</keyword>
<feature type="region of interest" description="Disordered" evidence="5">
    <location>
        <begin position="1"/>
        <end position="57"/>
    </location>
</feature>
<reference evidence="7" key="1">
    <citation type="submission" date="2011-08" db="EMBL/GenBank/DDBJ databases">
        <title>The draft genome of Latimeria chalumnae.</title>
        <authorList>
            <person name="Di Palma F."/>
            <person name="Alfoldi J."/>
            <person name="Johnson J."/>
            <person name="Berlin A."/>
            <person name="Gnerre S."/>
            <person name="Jaffe D."/>
            <person name="MacCallum I."/>
            <person name="Young S."/>
            <person name="Walker B.J."/>
            <person name="Lander E."/>
            <person name="Lindblad-Toh K."/>
        </authorList>
    </citation>
    <scope>NUCLEOTIDE SEQUENCE [LARGE SCALE GENOMIC DNA]</scope>
    <source>
        <strain evidence="7">Wild caught</strain>
    </source>
</reference>
<dbReference type="InParanoid" id="H3B346"/>
<dbReference type="Ensembl" id="ENSLACT00000016431.1">
    <property type="protein sequence ID" value="ENSLACP00000016317.1"/>
    <property type="gene ID" value="ENSLACG00000014376.1"/>
</dbReference>
<feature type="compositionally biased region" description="Acidic residues" evidence="5">
    <location>
        <begin position="358"/>
        <end position="369"/>
    </location>
</feature>
<dbReference type="KEGG" id="lcm:102363293"/>
<accession>H3B346</accession>
<evidence type="ECO:0008006" key="8">
    <source>
        <dbReference type="Google" id="ProtNLM"/>
    </source>
</evidence>
<dbReference type="OMA" id="QVIEPMD"/>
<feature type="compositionally biased region" description="Acidic residues" evidence="5">
    <location>
        <begin position="482"/>
        <end position="493"/>
    </location>
</feature>
<evidence type="ECO:0000256" key="1">
    <source>
        <dbReference type="ARBA" id="ARBA00004604"/>
    </source>
</evidence>
<feature type="compositionally biased region" description="Basic and acidic residues" evidence="5">
    <location>
        <begin position="541"/>
        <end position="564"/>
    </location>
</feature>
<feature type="compositionally biased region" description="Basic and acidic residues" evidence="5">
    <location>
        <begin position="573"/>
        <end position="588"/>
    </location>
</feature>
<dbReference type="FunCoup" id="H3B346">
    <property type="interactions" value="2712"/>
</dbReference>
<keyword evidence="4" id="KW-0539">Nucleus</keyword>
<reference evidence="6" key="2">
    <citation type="submission" date="2025-08" db="UniProtKB">
        <authorList>
            <consortium name="Ensembl"/>
        </authorList>
    </citation>
    <scope>IDENTIFICATION</scope>
</reference>
<dbReference type="PANTHER" id="PTHR14150">
    <property type="entry name" value="U3 SMALL NUCLEOLAR RNA-ASSOCIATED PROTEIN 14"/>
    <property type="match status" value="1"/>
</dbReference>
<dbReference type="InterPro" id="IPR006709">
    <property type="entry name" value="SSU_processome_Utp14"/>
</dbReference>
<dbReference type="STRING" id="7897.ENSLACP00000016317"/>
<protein>
    <recommendedName>
        <fullName evidence="8">UTP14C small subunit processome component</fullName>
    </recommendedName>
</protein>
<dbReference type="RefSeq" id="XP_005992039.1">
    <property type="nucleotide sequence ID" value="XM_005991977.3"/>
</dbReference>
<evidence type="ECO:0000256" key="3">
    <source>
        <dbReference type="ARBA" id="ARBA00022553"/>
    </source>
</evidence>
<feature type="compositionally biased region" description="Basic and acidic residues" evidence="5">
    <location>
        <begin position="455"/>
        <end position="469"/>
    </location>
</feature>
<comment type="subcellular location">
    <subcellularLocation>
        <location evidence="1">Nucleus</location>
        <location evidence="1">Nucleolus</location>
    </subcellularLocation>
</comment>
<feature type="compositionally biased region" description="Basic and acidic residues" evidence="5">
    <location>
        <begin position="432"/>
        <end position="448"/>
    </location>
</feature>
<keyword evidence="7" id="KW-1185">Reference proteome</keyword>
<dbReference type="EMBL" id="AFYH01037360">
    <property type="status" value="NOT_ANNOTATED_CDS"/>
    <property type="molecule type" value="Genomic_DNA"/>
</dbReference>
<dbReference type="eggNOG" id="KOG2172">
    <property type="taxonomic scope" value="Eukaryota"/>
</dbReference>
<organism evidence="6 7">
    <name type="scientific">Latimeria chalumnae</name>
    <name type="common">Coelacanth</name>
    <dbReference type="NCBI Taxonomy" id="7897"/>
    <lineage>
        <taxon>Eukaryota</taxon>
        <taxon>Metazoa</taxon>
        <taxon>Chordata</taxon>
        <taxon>Craniata</taxon>
        <taxon>Vertebrata</taxon>
        <taxon>Euteleostomi</taxon>
        <taxon>Coelacanthiformes</taxon>
        <taxon>Coelacanthidae</taxon>
        <taxon>Latimeria</taxon>
    </lineage>
</organism>
<evidence type="ECO:0000313" key="7">
    <source>
        <dbReference type="Proteomes" id="UP000008672"/>
    </source>
</evidence>
<sequence>MAEEGSLEAGRDVQEQQEHLSNLLKPVQDEEEEELFKTEYTLSASEEEAESDEERKHHRLLEAISSLDGKKRRKLVERTEASVQVSEFSVSSEGAGEKIELSELLGKIGPPSSSLTTVKKQLSKLKQKKTTLELPLSRQENEKIQRAAAYENTSKTIGKWDQVVLQNRRAEQLVFPLNAEPLTVKPVEEVVTGWKARTPLEQEIFNLLHKNKQPVTDPLLTPTEEASFKAMSLEEAKLRRAELQKARALQSYLEAKARRERKIKSKKYHKVLKKVKKKEALKEFEEMRRTNPEAALEELNRLERSRLEERMSLRHQNSGKWAKSKAIMAKYDQEARKAMQEQLEKNKELTKKLPVPSDSEEEEAEDPEVDVPIPDFVNEAGVDSTCTNPWMLGRLTTDDKATEAEEGDMEPAALKDAGNASEEEEEISEDEALLKEFDEKRRLRKLQEEESLAVDGKETEERVTEKDPSGEMTTGPERGAESGDEVGEEEVTEFNDLFQKLVEKKPASRKAKTPGDQTKETAEQEVPGCLELEEEPMLDEQLDRRQTLEELEELGRVEREEEMKTLAGGSRPGADKSQDPGEESEYKSGKNKKKTIDPKNVLMVKSKVIKIPSVPTAIEGEDEEEDQRMIIKEAFAADNVIDDFLKEKRRQVEAEKPKKIDLTLPGWGEWGGVGLKPSAKKRRRFLIKAPPAAPRKDQSLPNVIINEKRDVSVTAHQVNELPFPFDNRQQFERSIRVPVGNTWNTQRAVQKLTAPRVITRLGTVIGPITEEDASLETKAAKSTKPAIELNPHKSRNQARRKQQEPKKRP</sequence>
<dbReference type="GeneTree" id="ENSGT00390000008142"/>
<feature type="compositionally biased region" description="Basic and acidic residues" evidence="5">
    <location>
        <begin position="9"/>
        <end position="18"/>
    </location>
</feature>
<feature type="compositionally biased region" description="Acidic residues" evidence="5">
    <location>
        <begin position="421"/>
        <end position="431"/>
    </location>
</feature>
<feature type="region of interest" description="Disordered" evidence="5">
    <location>
        <begin position="345"/>
        <end position="598"/>
    </location>
</feature>
<feature type="region of interest" description="Disordered" evidence="5">
    <location>
        <begin position="770"/>
        <end position="809"/>
    </location>
</feature>
<dbReference type="EMBL" id="AFYH01037361">
    <property type="status" value="NOT_ANNOTATED_CDS"/>
    <property type="molecule type" value="Genomic_DNA"/>
</dbReference>
<reference evidence="6" key="3">
    <citation type="submission" date="2025-09" db="UniProtKB">
        <authorList>
            <consortium name="Ensembl"/>
        </authorList>
    </citation>
    <scope>IDENTIFICATION</scope>
</reference>
<gene>
    <name evidence="6" type="primary">SI:DKEY-251I10.3</name>
</gene>